<dbReference type="KEGG" id="xdi:EZH22_28170"/>
<keyword evidence="7" id="KW-1185">Reference proteome</keyword>
<evidence type="ECO:0000259" key="5">
    <source>
        <dbReference type="PROSITE" id="PS51898"/>
    </source>
</evidence>
<dbReference type="Pfam" id="PF00589">
    <property type="entry name" value="Phage_integrase"/>
    <property type="match status" value="1"/>
</dbReference>
<dbReference type="EMBL" id="CP063362">
    <property type="protein sequence ID" value="QRG06725.1"/>
    <property type="molecule type" value="Genomic_DNA"/>
</dbReference>
<evidence type="ECO:0000313" key="7">
    <source>
        <dbReference type="Proteomes" id="UP000596427"/>
    </source>
</evidence>
<dbReference type="GO" id="GO:0006310">
    <property type="term" value="P:DNA recombination"/>
    <property type="evidence" value="ECO:0007669"/>
    <property type="project" value="UniProtKB-KW"/>
</dbReference>
<dbReference type="InterPro" id="IPR011010">
    <property type="entry name" value="DNA_brk_join_enz"/>
</dbReference>
<dbReference type="InterPro" id="IPR013762">
    <property type="entry name" value="Integrase-like_cat_sf"/>
</dbReference>
<keyword evidence="3" id="KW-0238">DNA-binding</keyword>
<evidence type="ECO:0000313" key="6">
    <source>
        <dbReference type="EMBL" id="QRG06725.1"/>
    </source>
</evidence>
<sequence>MSALRQALADYLSVRRILGYRLVRAEKLLAQFLTFVEERGEEHLTIEAAIAWATAPANADPSWQSRRLSDVRRFAMHLRGIDSATETPPANILPGGRSHRATPYLYSAKEISTLMATTTILRGSHRQATYRTLIGLLASTGMRIGEAISLDQQDFDPIDGLLTIRHGKFGKSRELPLHPSVVAALGAHLNRADRPRNAARAPAIFLSPRGTRLLYVNVQKTFQQLVRRVGIIPRSAKCRPRLHDLRHGFAVNTILDAYRDGNDPGARLAILSTYLGHINPAHTYWYLSASPELLKLAGDRLERRLGGEA</sequence>
<dbReference type="PROSITE" id="PS51898">
    <property type="entry name" value="TYR_RECOMBINASE"/>
    <property type="match status" value="1"/>
</dbReference>
<dbReference type="Gene3D" id="1.10.443.10">
    <property type="entry name" value="Intergrase catalytic core"/>
    <property type="match status" value="1"/>
</dbReference>
<dbReference type="PANTHER" id="PTHR30349:SF41">
    <property type="entry name" value="INTEGRASE_RECOMBINASE PROTEIN MJ0367-RELATED"/>
    <property type="match status" value="1"/>
</dbReference>
<evidence type="ECO:0000256" key="4">
    <source>
        <dbReference type="ARBA" id="ARBA00023172"/>
    </source>
</evidence>
<reference evidence="6 7" key="1">
    <citation type="submission" date="2020-10" db="EMBL/GenBank/DDBJ databases">
        <title>Degradation of 1,4-Dioxane by Xanthobacter sp. YN2, via a Novel Group-2 Soluble Di-Iron Monooxygenase.</title>
        <authorList>
            <person name="Ma F."/>
            <person name="Wang Y."/>
            <person name="Yang J."/>
            <person name="Guo H."/>
            <person name="Su D."/>
            <person name="Yu L."/>
        </authorList>
    </citation>
    <scope>NUCLEOTIDE SEQUENCE [LARGE SCALE GENOMIC DNA]</scope>
    <source>
        <strain evidence="6 7">YN2</strain>
    </source>
</reference>
<evidence type="ECO:0000256" key="2">
    <source>
        <dbReference type="ARBA" id="ARBA00022908"/>
    </source>
</evidence>
<keyword evidence="4" id="KW-0233">DNA recombination</keyword>
<gene>
    <name evidence="6" type="ORF">EZH22_28170</name>
</gene>
<dbReference type="RefSeq" id="WP_203193634.1">
    <property type="nucleotide sequence ID" value="NZ_CP063362.1"/>
</dbReference>
<dbReference type="SUPFAM" id="SSF56349">
    <property type="entry name" value="DNA breaking-rejoining enzymes"/>
    <property type="match status" value="1"/>
</dbReference>
<feature type="domain" description="Tyr recombinase" evidence="5">
    <location>
        <begin position="100"/>
        <end position="299"/>
    </location>
</feature>
<name>A0A974PPH4_9HYPH</name>
<comment type="similarity">
    <text evidence="1">Belongs to the 'phage' integrase family.</text>
</comment>
<dbReference type="Proteomes" id="UP000596427">
    <property type="component" value="Chromosome"/>
</dbReference>
<dbReference type="PANTHER" id="PTHR30349">
    <property type="entry name" value="PHAGE INTEGRASE-RELATED"/>
    <property type="match status" value="1"/>
</dbReference>
<evidence type="ECO:0000256" key="3">
    <source>
        <dbReference type="ARBA" id="ARBA00023125"/>
    </source>
</evidence>
<dbReference type="InterPro" id="IPR002104">
    <property type="entry name" value="Integrase_catalytic"/>
</dbReference>
<organism evidence="6 7">
    <name type="scientific">Xanthobacter dioxanivorans</name>
    <dbReference type="NCBI Taxonomy" id="2528964"/>
    <lineage>
        <taxon>Bacteria</taxon>
        <taxon>Pseudomonadati</taxon>
        <taxon>Pseudomonadota</taxon>
        <taxon>Alphaproteobacteria</taxon>
        <taxon>Hyphomicrobiales</taxon>
        <taxon>Xanthobacteraceae</taxon>
        <taxon>Xanthobacter</taxon>
    </lineage>
</organism>
<dbReference type="InterPro" id="IPR050090">
    <property type="entry name" value="Tyrosine_recombinase_XerCD"/>
</dbReference>
<accession>A0A974PPH4</accession>
<dbReference type="AlphaFoldDB" id="A0A974PPH4"/>
<proteinExistence type="inferred from homology"/>
<protein>
    <submittedName>
        <fullName evidence="6">Tyrosine-type recombinase/integrase</fullName>
    </submittedName>
</protein>
<dbReference type="GO" id="GO:0015074">
    <property type="term" value="P:DNA integration"/>
    <property type="evidence" value="ECO:0007669"/>
    <property type="project" value="UniProtKB-KW"/>
</dbReference>
<dbReference type="GO" id="GO:0003677">
    <property type="term" value="F:DNA binding"/>
    <property type="evidence" value="ECO:0007669"/>
    <property type="project" value="UniProtKB-KW"/>
</dbReference>
<evidence type="ECO:0000256" key="1">
    <source>
        <dbReference type="ARBA" id="ARBA00008857"/>
    </source>
</evidence>
<keyword evidence="2" id="KW-0229">DNA integration</keyword>